<dbReference type="AlphaFoldDB" id="A0A1N7BB95"/>
<evidence type="ECO:0000313" key="6">
    <source>
        <dbReference type="EMBL" id="SIR48463.1"/>
    </source>
</evidence>
<dbReference type="SUPFAM" id="SSF53850">
    <property type="entry name" value="Periplasmic binding protein-like II"/>
    <property type="match status" value="1"/>
</dbReference>
<dbReference type="SUPFAM" id="SSF46785">
    <property type="entry name" value="Winged helix' DNA-binding domain"/>
    <property type="match status" value="1"/>
</dbReference>
<name>A0A1N7BB95_9RHOO</name>
<dbReference type="InterPro" id="IPR036388">
    <property type="entry name" value="WH-like_DNA-bd_sf"/>
</dbReference>
<comment type="similarity">
    <text evidence="1">Belongs to the LysR transcriptional regulatory family.</text>
</comment>
<evidence type="ECO:0000256" key="2">
    <source>
        <dbReference type="ARBA" id="ARBA00023015"/>
    </source>
</evidence>
<keyword evidence="3" id="KW-0238">DNA-binding</keyword>
<dbReference type="Gene3D" id="1.10.10.10">
    <property type="entry name" value="Winged helix-like DNA-binding domain superfamily/Winged helix DNA-binding domain"/>
    <property type="match status" value="1"/>
</dbReference>
<dbReference type="InterPro" id="IPR036390">
    <property type="entry name" value="WH_DNA-bd_sf"/>
</dbReference>
<dbReference type="InterPro" id="IPR005119">
    <property type="entry name" value="LysR_subst-bd"/>
</dbReference>
<dbReference type="STRING" id="34027.SAMN05421829_11714"/>
<evidence type="ECO:0000313" key="7">
    <source>
        <dbReference type="Proteomes" id="UP000186819"/>
    </source>
</evidence>
<dbReference type="FunFam" id="1.10.10.10:FF:000001">
    <property type="entry name" value="LysR family transcriptional regulator"/>
    <property type="match status" value="1"/>
</dbReference>
<gene>
    <name evidence="6" type="ORF">SAMN05421829_11714</name>
</gene>
<organism evidence="6 7">
    <name type="scientific">Aromatoleum tolulyticum</name>
    <dbReference type="NCBI Taxonomy" id="34027"/>
    <lineage>
        <taxon>Bacteria</taxon>
        <taxon>Pseudomonadati</taxon>
        <taxon>Pseudomonadota</taxon>
        <taxon>Betaproteobacteria</taxon>
        <taxon>Rhodocyclales</taxon>
        <taxon>Rhodocyclaceae</taxon>
        <taxon>Aromatoleum</taxon>
    </lineage>
</organism>
<dbReference type="OrthoDB" id="6113677at2"/>
<dbReference type="GO" id="GO:0003700">
    <property type="term" value="F:DNA-binding transcription factor activity"/>
    <property type="evidence" value="ECO:0007669"/>
    <property type="project" value="InterPro"/>
</dbReference>
<dbReference type="RefSeq" id="WP_076603899.1">
    <property type="nucleotide sequence ID" value="NZ_FTMD01000017.1"/>
</dbReference>
<reference evidence="7" key="1">
    <citation type="submission" date="2017-01" db="EMBL/GenBank/DDBJ databases">
        <authorList>
            <person name="Varghese N."/>
            <person name="Submissions S."/>
        </authorList>
    </citation>
    <scope>NUCLEOTIDE SEQUENCE [LARGE SCALE GENOMIC DNA]</scope>
    <source>
        <strain evidence="7">ATCC 51758</strain>
    </source>
</reference>
<dbReference type="PANTHER" id="PTHR30126">
    <property type="entry name" value="HTH-TYPE TRANSCRIPTIONAL REGULATOR"/>
    <property type="match status" value="1"/>
</dbReference>
<evidence type="ECO:0000256" key="4">
    <source>
        <dbReference type="ARBA" id="ARBA00023163"/>
    </source>
</evidence>
<dbReference type="Gene3D" id="3.40.190.10">
    <property type="entry name" value="Periplasmic binding protein-like II"/>
    <property type="match status" value="2"/>
</dbReference>
<sequence length="311" mass="33999">MKTRALLASLAEADLRLLRVFIAIAESGGLAAAELRLNISRSVISRHLKDLEVRLGVRLCERGRAGFALTEEGRVVLDAARRLLAQIEAFRSEVAELHAGMRGELNLVMFDKIVSNPGCRLADAIAAFGAEAPAVTLNVFVAGSSEIEKGLLDGRFHVAVHPFHRASDSFTSVHLFDEFLPLYASPRHPLLAGGRLPSDDELRRAAFVGLGYHSPNMESFWRLGLQPAARAFEQEASVLLIRSGRYVGFLPDHYAQAFEARGEIVRIPSETLRYSCEWQASIARTPPPGRVARRFMEILVALHAPAAASGA</sequence>
<proteinExistence type="inferred from homology"/>
<feature type="domain" description="HTH lysR-type" evidence="5">
    <location>
        <begin position="14"/>
        <end position="70"/>
    </location>
</feature>
<dbReference type="PANTHER" id="PTHR30126:SF98">
    <property type="entry name" value="HTH-TYPE TRANSCRIPTIONAL ACTIVATOR BAUR"/>
    <property type="match status" value="1"/>
</dbReference>
<keyword evidence="2" id="KW-0805">Transcription regulation</keyword>
<dbReference type="Pfam" id="PF00126">
    <property type="entry name" value="HTH_1"/>
    <property type="match status" value="1"/>
</dbReference>
<dbReference type="PROSITE" id="PS50931">
    <property type="entry name" value="HTH_LYSR"/>
    <property type="match status" value="1"/>
</dbReference>
<dbReference type="Pfam" id="PF03466">
    <property type="entry name" value="LysR_substrate"/>
    <property type="match status" value="1"/>
</dbReference>
<dbReference type="InterPro" id="IPR000847">
    <property type="entry name" value="LysR_HTH_N"/>
</dbReference>
<evidence type="ECO:0000256" key="1">
    <source>
        <dbReference type="ARBA" id="ARBA00009437"/>
    </source>
</evidence>
<dbReference type="CDD" id="cd05466">
    <property type="entry name" value="PBP2_LTTR_substrate"/>
    <property type="match status" value="1"/>
</dbReference>
<evidence type="ECO:0000256" key="3">
    <source>
        <dbReference type="ARBA" id="ARBA00023125"/>
    </source>
</evidence>
<dbReference type="EMBL" id="FTMD01000017">
    <property type="protein sequence ID" value="SIR48463.1"/>
    <property type="molecule type" value="Genomic_DNA"/>
</dbReference>
<keyword evidence="4" id="KW-0804">Transcription</keyword>
<dbReference type="Proteomes" id="UP000186819">
    <property type="component" value="Unassembled WGS sequence"/>
</dbReference>
<accession>A0A1N7BB95</accession>
<keyword evidence="7" id="KW-1185">Reference proteome</keyword>
<protein>
    <submittedName>
        <fullName evidence="6">Transcriptional regulator, LysR family</fullName>
    </submittedName>
</protein>
<dbReference type="GO" id="GO:0000976">
    <property type="term" value="F:transcription cis-regulatory region binding"/>
    <property type="evidence" value="ECO:0007669"/>
    <property type="project" value="TreeGrafter"/>
</dbReference>
<evidence type="ECO:0000259" key="5">
    <source>
        <dbReference type="PROSITE" id="PS50931"/>
    </source>
</evidence>